<organism evidence="1">
    <name type="scientific">Eremomyces bilateralis CBS 781.70</name>
    <dbReference type="NCBI Taxonomy" id="1392243"/>
    <lineage>
        <taxon>Eukaryota</taxon>
        <taxon>Fungi</taxon>
        <taxon>Dikarya</taxon>
        <taxon>Ascomycota</taxon>
        <taxon>Pezizomycotina</taxon>
        <taxon>Dothideomycetes</taxon>
        <taxon>Dothideomycetes incertae sedis</taxon>
        <taxon>Eremomycetales</taxon>
        <taxon>Eremomycetaceae</taxon>
        <taxon>Eremomyces</taxon>
    </lineage>
</organism>
<proteinExistence type="predicted"/>
<dbReference type="Proteomes" id="UP000504638">
    <property type="component" value="Unplaced"/>
</dbReference>
<evidence type="ECO:0000313" key="1">
    <source>
        <dbReference type="EMBL" id="KAF1812386.1"/>
    </source>
</evidence>
<name>A0A6G1G393_9PEZI</name>
<dbReference type="EMBL" id="ML975158">
    <property type="protein sequence ID" value="KAF1812386.1"/>
    <property type="molecule type" value="Genomic_DNA"/>
</dbReference>
<reference evidence="1 3" key="1">
    <citation type="submission" date="2020-01" db="EMBL/GenBank/DDBJ databases">
        <authorList>
            <consortium name="DOE Joint Genome Institute"/>
            <person name="Haridas S."/>
            <person name="Albert R."/>
            <person name="Binder M."/>
            <person name="Bloem J."/>
            <person name="Labutti K."/>
            <person name="Salamov A."/>
            <person name="Andreopoulos B."/>
            <person name="Baker S.E."/>
            <person name="Barry K."/>
            <person name="Bills G."/>
            <person name="Bluhm B.H."/>
            <person name="Cannon C."/>
            <person name="Castanera R."/>
            <person name="Culley D.E."/>
            <person name="Daum C."/>
            <person name="Ezra D."/>
            <person name="Gonzalez J.B."/>
            <person name="Henrissat B."/>
            <person name="Kuo A."/>
            <person name="Liang C."/>
            <person name="Lipzen A."/>
            <person name="Lutzoni F."/>
            <person name="Magnuson J."/>
            <person name="Mondo S."/>
            <person name="Nolan M."/>
            <person name="Ohm R."/>
            <person name="Pangilinan J."/>
            <person name="Park H.-J."/>
            <person name="Ramirez L."/>
            <person name="Alfaro M."/>
            <person name="Sun H."/>
            <person name="Tritt A."/>
            <person name="Yoshinaga Y."/>
            <person name="Zwiers L.-H."/>
            <person name="Turgeon B.G."/>
            <person name="Goodwin S.B."/>
            <person name="Spatafora J.W."/>
            <person name="Crous P.W."/>
            <person name="Grigoriev I.V."/>
        </authorList>
    </citation>
    <scope>NUCLEOTIDE SEQUENCE</scope>
    <source>
        <strain evidence="1 3">CBS 781.70</strain>
    </source>
</reference>
<evidence type="ECO:0000313" key="3">
    <source>
        <dbReference type="RefSeq" id="XP_033534017.1"/>
    </source>
</evidence>
<gene>
    <name evidence="1 3" type="ORF">P152DRAFT_34026</name>
</gene>
<dbReference type="GeneID" id="54415892"/>
<keyword evidence="2" id="KW-1185">Reference proteome</keyword>
<dbReference type="RefSeq" id="XP_033534017.1">
    <property type="nucleotide sequence ID" value="XM_033675322.1"/>
</dbReference>
<dbReference type="AlphaFoldDB" id="A0A6G1G393"/>
<reference evidence="3" key="3">
    <citation type="submission" date="2025-04" db="UniProtKB">
        <authorList>
            <consortium name="RefSeq"/>
        </authorList>
    </citation>
    <scope>IDENTIFICATION</scope>
    <source>
        <strain evidence="3">CBS 781.70</strain>
    </source>
</reference>
<protein>
    <submittedName>
        <fullName evidence="1 3">Uncharacterized protein</fullName>
    </submittedName>
</protein>
<evidence type="ECO:0000313" key="2">
    <source>
        <dbReference type="Proteomes" id="UP000504638"/>
    </source>
</evidence>
<accession>A0A6G1G393</accession>
<reference evidence="3" key="2">
    <citation type="submission" date="2020-04" db="EMBL/GenBank/DDBJ databases">
        <authorList>
            <consortium name="NCBI Genome Project"/>
        </authorList>
    </citation>
    <scope>NUCLEOTIDE SEQUENCE</scope>
    <source>
        <strain evidence="3">CBS 781.70</strain>
    </source>
</reference>
<sequence>MDVFTNRMQETSNGAAVVVVSASVVRCGDVDMLWSIGDRGPPSIVHTLAEAGSSLAPVWLQSGCDSNPSGGNLGGCPLQSGRVLCHVLGWVFGGEFGSVYWLERHRAARLQGGDRGSAGPFDGQWSFGSGPSWVSELGEGAKLQSGPNKHQRFPSDFSHSLAQLGKSGRVNDERLKNELLLLTASRALPSFPCRFPVFHCL</sequence>